<dbReference type="Proteomes" id="UP000614601">
    <property type="component" value="Unassembled WGS sequence"/>
</dbReference>
<protein>
    <submittedName>
        <fullName evidence="1">Uncharacterized protein</fullName>
    </submittedName>
</protein>
<dbReference type="Proteomes" id="UP000783686">
    <property type="component" value="Unassembled WGS sequence"/>
</dbReference>
<dbReference type="EMBL" id="CAJFCW020000001">
    <property type="protein sequence ID" value="CAG9084573.1"/>
    <property type="molecule type" value="Genomic_DNA"/>
</dbReference>
<comment type="caution">
    <text evidence="1">The sequence shown here is derived from an EMBL/GenBank/DDBJ whole genome shotgun (WGS) entry which is preliminary data.</text>
</comment>
<keyword evidence="2" id="KW-1185">Reference proteome</keyword>
<dbReference type="EMBL" id="CAJFDH010000001">
    <property type="protein sequence ID" value="CAD5207159.1"/>
    <property type="molecule type" value="Genomic_DNA"/>
</dbReference>
<gene>
    <name evidence="1" type="ORF">BOKJ2_LOCUS1843</name>
</gene>
<reference evidence="1" key="1">
    <citation type="submission" date="2020-09" db="EMBL/GenBank/DDBJ databases">
        <authorList>
            <person name="Kikuchi T."/>
        </authorList>
    </citation>
    <scope>NUCLEOTIDE SEQUENCE</scope>
    <source>
        <strain evidence="1">SH1</strain>
    </source>
</reference>
<accession>A0A811JV65</accession>
<evidence type="ECO:0000313" key="1">
    <source>
        <dbReference type="EMBL" id="CAD5207159.1"/>
    </source>
</evidence>
<proteinExistence type="predicted"/>
<sequence length="95" mass="11042">MKSTFGTSLVAHAPAFMSEVEILSALAEEQHELRIEIVVKFTTEDYTRWCPQPTLKQLVEITENVTKLRFKQQRANEYVCQREFGRLGFEFSILS</sequence>
<organism evidence="1 2">
    <name type="scientific">Bursaphelenchus okinawaensis</name>
    <dbReference type="NCBI Taxonomy" id="465554"/>
    <lineage>
        <taxon>Eukaryota</taxon>
        <taxon>Metazoa</taxon>
        <taxon>Ecdysozoa</taxon>
        <taxon>Nematoda</taxon>
        <taxon>Chromadorea</taxon>
        <taxon>Rhabditida</taxon>
        <taxon>Tylenchina</taxon>
        <taxon>Tylenchomorpha</taxon>
        <taxon>Aphelenchoidea</taxon>
        <taxon>Aphelenchoididae</taxon>
        <taxon>Bursaphelenchus</taxon>
    </lineage>
</organism>
<dbReference type="AlphaFoldDB" id="A0A811JV65"/>
<evidence type="ECO:0000313" key="2">
    <source>
        <dbReference type="Proteomes" id="UP000614601"/>
    </source>
</evidence>
<name>A0A811JV65_9BILA</name>